<dbReference type="GO" id="GO:0005886">
    <property type="term" value="C:plasma membrane"/>
    <property type="evidence" value="ECO:0007669"/>
    <property type="project" value="UniProtKB-SubCell"/>
</dbReference>
<organism evidence="7 8">
    <name type="scientific">Bacillus thermozeamaize</name>
    <dbReference type="NCBI Taxonomy" id="230954"/>
    <lineage>
        <taxon>Bacteria</taxon>
        <taxon>Bacillati</taxon>
        <taxon>Bacillota</taxon>
        <taxon>Bacilli</taxon>
        <taxon>Bacillales</taxon>
        <taxon>Bacillaceae</taxon>
        <taxon>Bacillus</taxon>
    </lineage>
</organism>
<evidence type="ECO:0000256" key="4">
    <source>
        <dbReference type="ARBA" id="ARBA00022989"/>
    </source>
</evidence>
<evidence type="ECO:0000313" key="7">
    <source>
        <dbReference type="EMBL" id="OUM88704.1"/>
    </source>
</evidence>
<evidence type="ECO:0000256" key="6">
    <source>
        <dbReference type="SAM" id="Phobius"/>
    </source>
</evidence>
<feature type="transmembrane region" description="Helical" evidence="6">
    <location>
        <begin position="39"/>
        <end position="57"/>
    </location>
</feature>
<dbReference type="PANTHER" id="PTHR30250:SF31">
    <property type="entry name" value="INNER MEMBRANE PROTEIN YGHQ"/>
    <property type="match status" value="1"/>
</dbReference>
<dbReference type="InterPro" id="IPR050833">
    <property type="entry name" value="Poly_Biosynth_Transport"/>
</dbReference>
<dbReference type="Proteomes" id="UP000196475">
    <property type="component" value="Unassembled WGS sequence"/>
</dbReference>
<feature type="transmembrane region" description="Helical" evidence="6">
    <location>
        <begin position="7"/>
        <end position="27"/>
    </location>
</feature>
<feature type="transmembrane region" description="Helical" evidence="6">
    <location>
        <begin position="108"/>
        <end position="127"/>
    </location>
</feature>
<sequence length="479" mass="51746">MLLRYSALYLLARGVPGLVNFFAIAIYTRMLSPEEYGRYALVVAGVGLFDVIFFQWLRLSLLRFLPAYLSDPKDLLSSVLAGFVSVAFLTGVLGVLAAAVWPDPSLRGLLLVAIPLLWAQAWFELNLEMARSRLRPERYGMMSGIKAVSALVLGVAAVFWGLGAEGPLFGLLVGFLIASFLYGRSEWQGIIPKWSSGFMKTLVGYGLPLTATFALSFVVSSSDRFLIAWFLGEGAAGVYSASYNLVQQSLTLLMMVVNVAAYPLAARALESKGEEAARKQLLKNAELLFGVAFPGTLGLITLAPNIAAILLGTEFQKEASQLIPLVAVAALLSGIRAYHFDLAFQLGQRTVGQVWVMGGAAAINLLLNCWWIPRYGPLGAAWSTMVAYAVALLLSANLGRKIFFIPIEWRSVAKLTIATAAMIPILLAGRIAGTTLAWVGAGVGATFVYGASLLLLDAGGLRFKLIKLLGMFRRHRHES</sequence>
<keyword evidence="5 6" id="KW-0472">Membrane</keyword>
<feature type="transmembrane region" description="Helical" evidence="6">
    <location>
        <begin position="166"/>
        <end position="182"/>
    </location>
</feature>
<evidence type="ECO:0000256" key="5">
    <source>
        <dbReference type="ARBA" id="ARBA00023136"/>
    </source>
</evidence>
<feature type="transmembrane region" description="Helical" evidence="6">
    <location>
        <begin position="139"/>
        <end position="160"/>
    </location>
</feature>
<dbReference type="AlphaFoldDB" id="A0A1Y3PNS7"/>
<dbReference type="Pfam" id="PF13440">
    <property type="entry name" value="Polysacc_synt_3"/>
    <property type="match status" value="1"/>
</dbReference>
<feature type="transmembrane region" description="Helical" evidence="6">
    <location>
        <begin position="354"/>
        <end position="373"/>
    </location>
</feature>
<accession>A0A1Y3PNS7</accession>
<feature type="transmembrane region" description="Helical" evidence="6">
    <location>
        <begin position="202"/>
        <end position="220"/>
    </location>
</feature>
<name>A0A1Y3PNS7_9BACI</name>
<protein>
    <submittedName>
        <fullName evidence="7">Polysaccharide biosynthesis protein</fullName>
    </submittedName>
</protein>
<comment type="subcellular location">
    <subcellularLocation>
        <location evidence="1">Cell membrane</location>
        <topology evidence="1">Multi-pass membrane protein</topology>
    </subcellularLocation>
</comment>
<dbReference type="EMBL" id="LZRT01000057">
    <property type="protein sequence ID" value="OUM88704.1"/>
    <property type="molecule type" value="Genomic_DNA"/>
</dbReference>
<feature type="transmembrane region" description="Helical" evidence="6">
    <location>
        <begin position="78"/>
        <end position="102"/>
    </location>
</feature>
<gene>
    <name evidence="7" type="ORF">BAA01_00035</name>
</gene>
<keyword evidence="3 6" id="KW-0812">Transmembrane</keyword>
<evidence type="ECO:0000256" key="1">
    <source>
        <dbReference type="ARBA" id="ARBA00004651"/>
    </source>
</evidence>
<reference evidence="8" key="1">
    <citation type="submission" date="2016-06" db="EMBL/GenBank/DDBJ databases">
        <authorList>
            <person name="Nascimento L."/>
            <person name="Pereira R.V."/>
            <person name="Martins L.F."/>
            <person name="Quaggio R.B."/>
            <person name="Silva A.M."/>
            <person name="Setubal J.C."/>
        </authorList>
    </citation>
    <scope>NUCLEOTIDE SEQUENCE [LARGE SCALE GENOMIC DNA]</scope>
</reference>
<dbReference type="PANTHER" id="PTHR30250">
    <property type="entry name" value="PST FAMILY PREDICTED COLANIC ACID TRANSPORTER"/>
    <property type="match status" value="1"/>
</dbReference>
<feature type="transmembrane region" description="Helical" evidence="6">
    <location>
        <begin position="435"/>
        <end position="456"/>
    </location>
</feature>
<evidence type="ECO:0000256" key="2">
    <source>
        <dbReference type="ARBA" id="ARBA00022475"/>
    </source>
</evidence>
<comment type="caution">
    <text evidence="7">The sequence shown here is derived from an EMBL/GenBank/DDBJ whole genome shotgun (WGS) entry which is preliminary data.</text>
</comment>
<evidence type="ECO:0000256" key="3">
    <source>
        <dbReference type="ARBA" id="ARBA00022692"/>
    </source>
</evidence>
<keyword evidence="2" id="KW-1003">Cell membrane</keyword>
<feature type="transmembrane region" description="Helical" evidence="6">
    <location>
        <begin position="411"/>
        <end position="429"/>
    </location>
</feature>
<keyword evidence="4 6" id="KW-1133">Transmembrane helix</keyword>
<evidence type="ECO:0000313" key="8">
    <source>
        <dbReference type="Proteomes" id="UP000196475"/>
    </source>
</evidence>
<feature type="transmembrane region" description="Helical" evidence="6">
    <location>
        <begin position="322"/>
        <end position="342"/>
    </location>
</feature>
<proteinExistence type="predicted"/>
<feature type="transmembrane region" description="Helical" evidence="6">
    <location>
        <begin position="379"/>
        <end position="399"/>
    </location>
</feature>
<feature type="transmembrane region" description="Helical" evidence="6">
    <location>
        <begin position="287"/>
        <end position="310"/>
    </location>
</feature>